<dbReference type="EMBL" id="MVIH01000012">
    <property type="protein sequence ID" value="ORB50004.1"/>
    <property type="molecule type" value="Genomic_DNA"/>
</dbReference>
<evidence type="ECO:0000313" key="1">
    <source>
        <dbReference type="EMBL" id="ORB50004.1"/>
    </source>
</evidence>
<name>A0A1X0INY2_MYCRH</name>
<dbReference type="SUPFAM" id="SSF48452">
    <property type="entry name" value="TPR-like"/>
    <property type="match status" value="1"/>
</dbReference>
<evidence type="ECO:0000313" key="2">
    <source>
        <dbReference type="Proteomes" id="UP000192534"/>
    </source>
</evidence>
<accession>A0A1X0INY2</accession>
<protein>
    <recommendedName>
        <fullName evidence="3">Tetratricopeptide repeat protein</fullName>
    </recommendedName>
</protein>
<dbReference type="Gene3D" id="1.25.40.10">
    <property type="entry name" value="Tetratricopeptide repeat domain"/>
    <property type="match status" value="1"/>
</dbReference>
<reference evidence="1 2" key="1">
    <citation type="submission" date="2016-12" db="EMBL/GenBank/DDBJ databases">
        <title>The new phylogeny of genus Mycobacterium.</title>
        <authorList>
            <person name="Tortoli E."/>
            <person name="Trovato A."/>
            <person name="Cirillo D.M."/>
        </authorList>
    </citation>
    <scope>NUCLEOTIDE SEQUENCE [LARGE SCALE GENOMIC DNA]</scope>
    <source>
        <strain evidence="1 2">DSM 44223</strain>
    </source>
</reference>
<comment type="caution">
    <text evidence="1">The sequence shown here is derived from an EMBL/GenBank/DDBJ whole genome shotgun (WGS) entry which is preliminary data.</text>
</comment>
<sequence>MRVPLGSYGEDLLTTIRQTRSDLLVTARAAYRGGDFETSYAGFSRAGAAGPLTLDDLDAMATSAGRLGHGREAMRMGELVFVRLVRTDPNAAAGKAVELGAAWLSNGEVTIGQAWIRRARGLLAGAPETALSARLAHLEAVMAVLGEDADLAAERSAVLQEMTLEPAPGVVGQAYHRLGDIRRRRGDVDGAFAAYARARESGVVPQPGEALLRCGLGDVDAARAQVRESIATADSRELPRLLRGAVEIALAAGELDEAEGYLRELESVDGDDTVLRGAVLVRRGRYREALTVLRAALREPRLRGSAAARAEVQAWIERAYTGLLTASA</sequence>
<dbReference type="Proteomes" id="UP000192534">
    <property type="component" value="Unassembled WGS sequence"/>
</dbReference>
<proteinExistence type="predicted"/>
<dbReference type="InterPro" id="IPR011990">
    <property type="entry name" value="TPR-like_helical_dom_sf"/>
</dbReference>
<dbReference type="AlphaFoldDB" id="A0A1X0INY2"/>
<gene>
    <name evidence="1" type="ORF">BST42_22120</name>
</gene>
<organism evidence="1 2">
    <name type="scientific">Mycolicibacterium rhodesiae</name>
    <name type="common">Mycobacterium rhodesiae</name>
    <dbReference type="NCBI Taxonomy" id="36814"/>
    <lineage>
        <taxon>Bacteria</taxon>
        <taxon>Bacillati</taxon>
        <taxon>Actinomycetota</taxon>
        <taxon>Actinomycetes</taxon>
        <taxon>Mycobacteriales</taxon>
        <taxon>Mycobacteriaceae</taxon>
        <taxon>Mycolicibacterium</taxon>
    </lineage>
</organism>
<evidence type="ECO:0008006" key="3">
    <source>
        <dbReference type="Google" id="ProtNLM"/>
    </source>
</evidence>
<keyword evidence="2" id="KW-1185">Reference proteome</keyword>